<evidence type="ECO:0000256" key="5">
    <source>
        <dbReference type="ARBA" id="ARBA00023186"/>
    </source>
</evidence>
<keyword evidence="3" id="KW-0963">Cytoplasm</keyword>
<dbReference type="Gene3D" id="2.160.20.70">
    <property type="match status" value="1"/>
</dbReference>
<evidence type="ECO:0000256" key="4">
    <source>
        <dbReference type="ARBA" id="ARBA00022990"/>
    </source>
</evidence>
<gene>
    <name evidence="9" type="ORF">TD95_000533</name>
</gene>
<dbReference type="InterPro" id="IPR016098">
    <property type="entry name" value="CAP/MinC_C"/>
</dbReference>
<dbReference type="AlphaFoldDB" id="A0A0F4Z934"/>
<dbReference type="InterPro" id="IPR038397">
    <property type="entry name" value="TBCC_N_sf"/>
</dbReference>
<dbReference type="GO" id="GO:0005737">
    <property type="term" value="C:cytoplasm"/>
    <property type="evidence" value="ECO:0007669"/>
    <property type="project" value="UniProtKB-SubCell"/>
</dbReference>
<sequence length="347" mass="37946">MEMTNEQFYKHFQDTIASLEESISQLSPEQTAEERNALVDSVRAGISTLTKELADASANLPSYDQRNFNESLKSTTANLNISASRAAPKPRFKFRPGAGRPSHVIDSRKLTSTQDSASSQRAQSSCTSDGTSTATAVSGKDYNEEVRTQISLVRQPSFSTAKDVVLSNHTDVRIALPESAKAATASGRLTDIERCVVDMAGATRSGTPFAGFAIKNVKQSVVITGTVAGPVHITSITDSVLVVVARQVRIHECRNVDIYLYCGSRPIIEDCEGLRFTEAPEYYSPGDLLGENQWDQVDDFKWLKADKSPNWDILEADKRVGDDVWKSLDADNELASTAVLERVGSWC</sequence>
<dbReference type="GO" id="GO:0007023">
    <property type="term" value="P:post-chaperonin tubulin folding pathway"/>
    <property type="evidence" value="ECO:0007669"/>
    <property type="project" value="InterPro"/>
</dbReference>
<keyword evidence="5" id="KW-0143">Chaperone</keyword>
<evidence type="ECO:0000313" key="9">
    <source>
        <dbReference type="EMBL" id="KKA27012.1"/>
    </source>
</evidence>
<name>A0A0F4Z934_9PEZI</name>
<keyword evidence="4" id="KW-0007">Acetylation</keyword>
<feature type="region of interest" description="Disordered" evidence="7">
    <location>
        <begin position="79"/>
        <end position="139"/>
    </location>
</feature>
<keyword evidence="10" id="KW-1185">Reference proteome</keyword>
<dbReference type="GO" id="GO:0007021">
    <property type="term" value="P:tubulin complex assembly"/>
    <property type="evidence" value="ECO:0007669"/>
    <property type="project" value="TreeGrafter"/>
</dbReference>
<dbReference type="Gene3D" id="1.20.58.1250">
    <property type="entry name" value="Tubulin Binding Cofactor C, N-terminal domain"/>
    <property type="match status" value="1"/>
</dbReference>
<dbReference type="InterPro" id="IPR027684">
    <property type="entry name" value="TBCC"/>
</dbReference>
<evidence type="ECO:0000313" key="10">
    <source>
        <dbReference type="Proteomes" id="UP000033483"/>
    </source>
</evidence>
<dbReference type="PROSITE" id="PS51329">
    <property type="entry name" value="C_CAP_COFACTOR_C"/>
    <property type="match status" value="1"/>
</dbReference>
<dbReference type="Pfam" id="PF07986">
    <property type="entry name" value="TBCC"/>
    <property type="match status" value="1"/>
</dbReference>
<dbReference type="EMBL" id="LAEV01001911">
    <property type="protein sequence ID" value="KKA27012.1"/>
    <property type="molecule type" value="Genomic_DNA"/>
</dbReference>
<dbReference type="PANTHER" id="PTHR15139">
    <property type="entry name" value="TUBULIN FOLDING COFACTOR C"/>
    <property type="match status" value="1"/>
</dbReference>
<feature type="compositionally biased region" description="Low complexity" evidence="7">
    <location>
        <begin position="111"/>
        <end position="129"/>
    </location>
</feature>
<comment type="similarity">
    <text evidence="2">Belongs to the TBCC family.</text>
</comment>
<evidence type="ECO:0000256" key="2">
    <source>
        <dbReference type="ARBA" id="ARBA00008848"/>
    </source>
</evidence>
<dbReference type="SMART" id="SM00673">
    <property type="entry name" value="CARP"/>
    <property type="match status" value="1"/>
</dbReference>
<dbReference type="PANTHER" id="PTHR15139:SF0">
    <property type="entry name" value="TUBULIN-SPECIFIC CHAPERONE C"/>
    <property type="match status" value="1"/>
</dbReference>
<dbReference type="InterPro" id="IPR012945">
    <property type="entry name" value="Tubulin-bd_cofactor_C_dom"/>
</dbReference>
<dbReference type="InterPro" id="IPR031925">
    <property type="entry name" value="TBCC_N"/>
</dbReference>
<dbReference type="OrthoDB" id="194775at2759"/>
<dbReference type="Pfam" id="PF16752">
    <property type="entry name" value="TBCC_N"/>
    <property type="match status" value="1"/>
</dbReference>
<evidence type="ECO:0000256" key="1">
    <source>
        <dbReference type="ARBA" id="ARBA00004496"/>
    </source>
</evidence>
<reference evidence="9 10" key="1">
    <citation type="submission" date="2015-03" db="EMBL/GenBank/DDBJ databases">
        <authorList>
            <person name="Radwan O."/>
            <person name="Al-Naeli F.A."/>
            <person name="Rendon G.A."/>
            <person name="Fields C."/>
        </authorList>
    </citation>
    <scope>NUCLEOTIDE SEQUENCE [LARGE SCALE GENOMIC DNA]</scope>
    <source>
        <strain evidence="9">CR-DP1</strain>
    </source>
</reference>
<protein>
    <recommendedName>
        <fullName evidence="8">C-CAP/cofactor C-like domain-containing protein</fullName>
    </recommendedName>
</protein>
<evidence type="ECO:0000256" key="6">
    <source>
        <dbReference type="ARBA" id="ARBA00026055"/>
    </source>
</evidence>
<comment type="subcellular location">
    <subcellularLocation>
        <location evidence="1">Cytoplasm</location>
    </subcellularLocation>
</comment>
<feature type="domain" description="C-CAP/cofactor C-like" evidence="8">
    <location>
        <begin position="155"/>
        <end position="302"/>
    </location>
</feature>
<comment type="subunit">
    <text evidence="6">Supercomplex made of cofactors A to E. Cofactors A and D function by capturing and stabilizing tubulin in a quasi-native conformation. Cofactor E binds to the cofactor D-tubulin complex; interaction with cofactor C then causes the release of tubulin polypeptides that are committed to the native state.</text>
</comment>
<evidence type="ECO:0000256" key="7">
    <source>
        <dbReference type="SAM" id="MobiDB-lite"/>
    </source>
</evidence>
<dbReference type="Proteomes" id="UP000033483">
    <property type="component" value="Unassembled WGS sequence"/>
</dbReference>
<evidence type="ECO:0000259" key="8">
    <source>
        <dbReference type="PROSITE" id="PS51329"/>
    </source>
</evidence>
<comment type="caution">
    <text evidence="9">The sequence shown here is derived from an EMBL/GenBank/DDBJ whole genome shotgun (WGS) entry which is preliminary data.</text>
</comment>
<evidence type="ECO:0000256" key="3">
    <source>
        <dbReference type="ARBA" id="ARBA00022490"/>
    </source>
</evidence>
<proteinExistence type="inferred from homology"/>
<dbReference type="InterPro" id="IPR006599">
    <property type="entry name" value="CARP_motif"/>
</dbReference>
<dbReference type="GO" id="GO:0015631">
    <property type="term" value="F:tubulin binding"/>
    <property type="evidence" value="ECO:0007669"/>
    <property type="project" value="InterPro"/>
</dbReference>
<accession>A0A0F4Z934</accession>
<organism evidence="9 10">
    <name type="scientific">Thielaviopsis punctulata</name>
    <dbReference type="NCBI Taxonomy" id="72032"/>
    <lineage>
        <taxon>Eukaryota</taxon>
        <taxon>Fungi</taxon>
        <taxon>Dikarya</taxon>
        <taxon>Ascomycota</taxon>
        <taxon>Pezizomycotina</taxon>
        <taxon>Sordariomycetes</taxon>
        <taxon>Hypocreomycetidae</taxon>
        <taxon>Microascales</taxon>
        <taxon>Ceratocystidaceae</taxon>
        <taxon>Thielaviopsis</taxon>
    </lineage>
</organism>
<dbReference type="InterPro" id="IPR017901">
    <property type="entry name" value="C-CAP_CF_C-like"/>
</dbReference>